<sequence>MTGTTLHTVSRILSVWEEQGLVEGGRQRIIVRDPHKLFMIAEDMPQ</sequence>
<evidence type="ECO:0000313" key="2">
    <source>
        <dbReference type="EMBL" id="SCY97532.1"/>
    </source>
</evidence>
<dbReference type="SUPFAM" id="SSF46785">
    <property type="entry name" value="Winged helix' DNA-binding domain"/>
    <property type="match status" value="1"/>
</dbReference>
<dbReference type="InterPro" id="IPR036388">
    <property type="entry name" value="WH-like_DNA-bd_sf"/>
</dbReference>
<dbReference type="Proteomes" id="UP000199569">
    <property type="component" value="Unassembled WGS sequence"/>
</dbReference>
<accession>A0A1G5KA84</accession>
<dbReference type="AlphaFoldDB" id="A0A1G5KA84"/>
<dbReference type="PROSITE" id="PS51063">
    <property type="entry name" value="HTH_CRP_2"/>
    <property type="match status" value="1"/>
</dbReference>
<proteinExistence type="predicted"/>
<dbReference type="EMBL" id="FMVJ01000009">
    <property type="protein sequence ID" value="SCY97532.1"/>
    <property type="molecule type" value="Genomic_DNA"/>
</dbReference>
<dbReference type="STRING" id="549386.SAMN02927923_03160"/>
<protein>
    <recommendedName>
        <fullName evidence="1">HTH crp-type domain-containing protein</fullName>
    </recommendedName>
</protein>
<dbReference type="InterPro" id="IPR036390">
    <property type="entry name" value="WH_DNA-bd_sf"/>
</dbReference>
<organism evidence="2 3">
    <name type="scientific">Microvirga guangxiensis</name>
    <dbReference type="NCBI Taxonomy" id="549386"/>
    <lineage>
        <taxon>Bacteria</taxon>
        <taxon>Pseudomonadati</taxon>
        <taxon>Pseudomonadota</taxon>
        <taxon>Alphaproteobacteria</taxon>
        <taxon>Hyphomicrobiales</taxon>
        <taxon>Methylobacteriaceae</taxon>
        <taxon>Microvirga</taxon>
    </lineage>
</organism>
<dbReference type="GO" id="GO:0006355">
    <property type="term" value="P:regulation of DNA-templated transcription"/>
    <property type="evidence" value="ECO:0007669"/>
    <property type="project" value="InterPro"/>
</dbReference>
<reference evidence="3" key="1">
    <citation type="submission" date="2016-10" db="EMBL/GenBank/DDBJ databases">
        <authorList>
            <person name="Varghese N."/>
            <person name="Submissions S."/>
        </authorList>
    </citation>
    <scope>NUCLEOTIDE SEQUENCE [LARGE SCALE GENOMIC DNA]</scope>
    <source>
        <strain evidence="3">CGMCC 1.7666</strain>
    </source>
</reference>
<feature type="domain" description="HTH crp-type" evidence="1">
    <location>
        <begin position="1"/>
        <end position="35"/>
    </location>
</feature>
<dbReference type="GO" id="GO:0003677">
    <property type="term" value="F:DNA binding"/>
    <property type="evidence" value="ECO:0007669"/>
    <property type="project" value="InterPro"/>
</dbReference>
<dbReference type="Pfam" id="PF13545">
    <property type="entry name" value="HTH_Crp_2"/>
    <property type="match status" value="1"/>
</dbReference>
<dbReference type="InterPro" id="IPR012318">
    <property type="entry name" value="HTH_CRP"/>
</dbReference>
<evidence type="ECO:0000313" key="3">
    <source>
        <dbReference type="Proteomes" id="UP000199569"/>
    </source>
</evidence>
<dbReference type="Gene3D" id="1.10.10.10">
    <property type="entry name" value="Winged helix-like DNA-binding domain superfamily/Winged helix DNA-binding domain"/>
    <property type="match status" value="1"/>
</dbReference>
<evidence type="ECO:0000259" key="1">
    <source>
        <dbReference type="PROSITE" id="PS51063"/>
    </source>
</evidence>
<gene>
    <name evidence="2" type="ORF">SAMN02927923_03160</name>
</gene>
<name>A0A1G5KA84_9HYPH</name>
<keyword evidence="3" id="KW-1185">Reference proteome</keyword>